<dbReference type="PROSITE" id="PS51257">
    <property type="entry name" value="PROKAR_LIPOPROTEIN"/>
    <property type="match status" value="1"/>
</dbReference>
<keyword evidence="1" id="KW-0732">Signal</keyword>
<comment type="caution">
    <text evidence="2">The sequence shown here is derived from an EMBL/GenBank/DDBJ whole genome shotgun (WGS) entry which is preliminary data.</text>
</comment>
<reference evidence="2 3" key="1">
    <citation type="submission" date="2019-10" db="EMBL/GenBank/DDBJ databases">
        <title>Two novel species isolated from a subtropical stream in China.</title>
        <authorList>
            <person name="Lu H."/>
        </authorList>
    </citation>
    <scope>NUCLEOTIDE SEQUENCE [LARGE SCALE GENOMIC DNA]</scope>
    <source>
        <strain evidence="2 3">FT29W</strain>
    </source>
</reference>
<sequence>MKKLIFVAMLPVVLSACAGMGTPPLTAGEPADAVKAKLGQPTGTYANGADTMLEYAGGPFGQYTHMARIGPDGKLISFEQVLSSEKFATVKPRKDNKQTILSTFGKPAQQVHYASVDGDVWVYRYKEQNVWDSVMHVEFDRNGIVQAMVNGPDPERESRRGR</sequence>
<organism evidence="2 3">
    <name type="scientific">Rugamonas aquatica</name>
    <dbReference type="NCBI Taxonomy" id="2743357"/>
    <lineage>
        <taxon>Bacteria</taxon>
        <taxon>Pseudomonadati</taxon>
        <taxon>Pseudomonadota</taxon>
        <taxon>Betaproteobacteria</taxon>
        <taxon>Burkholderiales</taxon>
        <taxon>Oxalobacteraceae</taxon>
        <taxon>Telluria group</taxon>
        <taxon>Rugamonas</taxon>
    </lineage>
</organism>
<name>A0A6A7N2W1_9BURK</name>
<gene>
    <name evidence="2" type="ORF">GEV02_14865</name>
</gene>
<protein>
    <recommendedName>
        <fullName evidence="4">Outer membrane protein assembly factor BamE</fullName>
    </recommendedName>
</protein>
<evidence type="ECO:0000256" key="1">
    <source>
        <dbReference type="SAM" id="SignalP"/>
    </source>
</evidence>
<evidence type="ECO:0000313" key="3">
    <source>
        <dbReference type="Proteomes" id="UP000440498"/>
    </source>
</evidence>
<dbReference type="EMBL" id="WHUG01000005">
    <property type="protein sequence ID" value="MQA39434.1"/>
    <property type="molecule type" value="Genomic_DNA"/>
</dbReference>
<dbReference type="Proteomes" id="UP000440498">
    <property type="component" value="Unassembled WGS sequence"/>
</dbReference>
<evidence type="ECO:0008006" key="4">
    <source>
        <dbReference type="Google" id="ProtNLM"/>
    </source>
</evidence>
<accession>A0A6A7N2W1</accession>
<feature type="signal peptide" evidence="1">
    <location>
        <begin position="1"/>
        <end position="18"/>
    </location>
</feature>
<feature type="chain" id="PRO_5025478592" description="Outer membrane protein assembly factor BamE" evidence="1">
    <location>
        <begin position="19"/>
        <end position="162"/>
    </location>
</feature>
<evidence type="ECO:0000313" key="2">
    <source>
        <dbReference type="EMBL" id="MQA39434.1"/>
    </source>
</evidence>
<dbReference type="AlphaFoldDB" id="A0A6A7N2W1"/>
<keyword evidence="3" id="KW-1185">Reference proteome</keyword>
<proteinExistence type="predicted"/>